<dbReference type="RefSeq" id="WP_038281733.1">
    <property type="nucleotide sequence ID" value="NZ_JPME01000015.1"/>
</dbReference>
<dbReference type="Pfam" id="PF01145">
    <property type="entry name" value="Band_7"/>
    <property type="match status" value="1"/>
</dbReference>
<dbReference type="GO" id="GO:0002020">
    <property type="term" value="F:protease binding"/>
    <property type="evidence" value="ECO:0007669"/>
    <property type="project" value="TreeGrafter"/>
</dbReference>
<evidence type="ECO:0000313" key="7">
    <source>
        <dbReference type="Proteomes" id="UP000028525"/>
    </source>
</evidence>
<evidence type="ECO:0000259" key="5">
    <source>
        <dbReference type="SMART" id="SM00244"/>
    </source>
</evidence>
<dbReference type="GO" id="GO:0072659">
    <property type="term" value="P:protein localization to plasma membrane"/>
    <property type="evidence" value="ECO:0007669"/>
    <property type="project" value="TreeGrafter"/>
</dbReference>
<keyword evidence="3" id="KW-0472">Membrane</keyword>
<dbReference type="STRING" id="29354.IO98_13375"/>
<proteinExistence type="inferred from homology"/>
<dbReference type="PANTHER" id="PTHR13806">
    <property type="entry name" value="FLOTILLIN-RELATED"/>
    <property type="match status" value="1"/>
</dbReference>
<comment type="subcellular location">
    <subcellularLocation>
        <location evidence="1">Membrane</location>
    </subcellularLocation>
</comment>
<keyword evidence="7" id="KW-1185">Reference proteome</keyword>
<gene>
    <name evidence="6" type="ORF">IO98_13375</name>
</gene>
<evidence type="ECO:0000313" key="6">
    <source>
        <dbReference type="EMBL" id="KEZ89678.1"/>
    </source>
</evidence>
<dbReference type="PANTHER" id="PTHR13806:SF46">
    <property type="entry name" value="FLOTILLIN-1-RELATED"/>
    <property type="match status" value="1"/>
</dbReference>
<protein>
    <submittedName>
        <fullName evidence="6">Flotillin</fullName>
    </submittedName>
</protein>
<dbReference type="InterPro" id="IPR027705">
    <property type="entry name" value="Flotillin_fam"/>
</dbReference>
<comment type="caution">
    <text evidence="6">The sequence shown here is derived from an EMBL/GenBank/DDBJ whole genome shotgun (WGS) entry which is preliminary data.</text>
</comment>
<feature type="coiled-coil region" evidence="4">
    <location>
        <begin position="281"/>
        <end position="360"/>
    </location>
</feature>
<organism evidence="6 7">
    <name type="scientific">Lacrimispora celerecrescens</name>
    <dbReference type="NCBI Taxonomy" id="29354"/>
    <lineage>
        <taxon>Bacteria</taxon>
        <taxon>Bacillati</taxon>
        <taxon>Bacillota</taxon>
        <taxon>Clostridia</taxon>
        <taxon>Lachnospirales</taxon>
        <taxon>Lachnospiraceae</taxon>
        <taxon>Lacrimispora</taxon>
    </lineage>
</organism>
<evidence type="ECO:0000256" key="3">
    <source>
        <dbReference type="ARBA" id="ARBA00023136"/>
    </source>
</evidence>
<dbReference type="GO" id="GO:0005886">
    <property type="term" value="C:plasma membrane"/>
    <property type="evidence" value="ECO:0007669"/>
    <property type="project" value="TreeGrafter"/>
</dbReference>
<evidence type="ECO:0000256" key="1">
    <source>
        <dbReference type="ARBA" id="ARBA00004370"/>
    </source>
</evidence>
<sequence>MLEIILPFVLIAVAVIILLGILASGYVKAPPDRAFIISGLKKEPKILIGRAGIKIPFLERLDKLYLGQMTVDIKTEQSVPTNDFINVNVDAVAKVRIEPTEDGIKLAAKNFLNKNQDQITQDLQDSLQGNMREIIGTLTLKEINTDRDSFSDQVMEKASKDMKKLGIEIVSCNIQNISDENGLIKDLGADNTARIKKDASIAKAQAERDIAIAQAEADKASNDARVLAQTEIAQKNNELEIRKAELKKESDTKRAEADAAYEIQNQEQQKTVQTATVNAQIAKTEREAELKNKEVAVMQQTLEAEINKKADAERYAVEQKASADLARRQREAEAKKYEQEKEAEARKAQAEAEKFAMLQEAEGIKAKGEAEAAAIQAKGIAEAEAMEKKADAMKKYGQAAMMEMIVHALPEMAKAIAEPLATIDKVTIIDSGNGDAGVTSMGSYVPAVLAKTIESVKETTGLDITEIMKANTYDAKVTRNVNITGIPEGTTINEPANEVTVANIVKEIAESTDKE</sequence>
<name>A0A084JL44_9FIRM</name>
<accession>A0A084JL44</accession>
<dbReference type="Proteomes" id="UP000028525">
    <property type="component" value="Unassembled WGS sequence"/>
</dbReference>
<evidence type="ECO:0000256" key="4">
    <source>
        <dbReference type="SAM" id="Coils"/>
    </source>
</evidence>
<reference evidence="6 7" key="1">
    <citation type="submission" date="2014-07" db="EMBL/GenBank/DDBJ databases">
        <title>Draft genome of Clostridium celerecrescens 152B isolated from sediments associated with methane hydrate from Krishna Godavari basin.</title>
        <authorList>
            <person name="Honkalas V.S."/>
            <person name="Dabir A.P."/>
            <person name="Arora P."/>
            <person name="Dhakephalkar P.K."/>
        </authorList>
    </citation>
    <scope>NUCLEOTIDE SEQUENCE [LARGE SCALE GENOMIC DNA]</scope>
    <source>
        <strain evidence="6 7">152B</strain>
    </source>
</reference>
<dbReference type="CDD" id="cd03399">
    <property type="entry name" value="SPFH_flotillin"/>
    <property type="match status" value="1"/>
</dbReference>
<comment type="similarity">
    <text evidence="2">Belongs to the band 7/mec-2 family. Flotillin subfamily.</text>
</comment>
<feature type="domain" description="Band 7" evidence="5">
    <location>
        <begin position="24"/>
        <end position="199"/>
    </location>
</feature>
<dbReference type="SUPFAM" id="SSF117892">
    <property type="entry name" value="Band 7/SPFH domain"/>
    <property type="match status" value="1"/>
</dbReference>
<dbReference type="EMBL" id="JPME01000015">
    <property type="protein sequence ID" value="KEZ89678.1"/>
    <property type="molecule type" value="Genomic_DNA"/>
</dbReference>
<dbReference type="SMART" id="SM00244">
    <property type="entry name" value="PHB"/>
    <property type="match status" value="1"/>
</dbReference>
<dbReference type="Gene3D" id="3.30.479.30">
    <property type="entry name" value="Band 7 domain"/>
    <property type="match status" value="1"/>
</dbReference>
<dbReference type="InterPro" id="IPR001107">
    <property type="entry name" value="Band_7"/>
</dbReference>
<keyword evidence="4" id="KW-0175">Coiled coil</keyword>
<dbReference type="InterPro" id="IPR036013">
    <property type="entry name" value="Band_7/SPFH_dom_sf"/>
</dbReference>
<dbReference type="AlphaFoldDB" id="A0A084JL44"/>
<feature type="coiled-coil region" evidence="4">
    <location>
        <begin position="196"/>
        <end position="256"/>
    </location>
</feature>
<evidence type="ECO:0000256" key="2">
    <source>
        <dbReference type="ARBA" id="ARBA00007161"/>
    </source>
</evidence>
<dbReference type="OrthoDB" id="9786220at2"/>